<organism evidence="1 2">
    <name type="scientific">Nostoc favosum CHAB5714</name>
    <dbReference type="NCBI Taxonomy" id="2780399"/>
    <lineage>
        <taxon>Bacteria</taxon>
        <taxon>Bacillati</taxon>
        <taxon>Cyanobacteriota</taxon>
        <taxon>Cyanophyceae</taxon>
        <taxon>Nostocales</taxon>
        <taxon>Nostocaceae</taxon>
        <taxon>Nostoc</taxon>
        <taxon>Nostoc favosum</taxon>
    </lineage>
</organism>
<comment type="caution">
    <text evidence="1">The sequence shown here is derived from an EMBL/GenBank/DDBJ whole genome shotgun (WGS) entry which is preliminary data.</text>
</comment>
<evidence type="ECO:0000313" key="2">
    <source>
        <dbReference type="Proteomes" id="UP001199525"/>
    </source>
</evidence>
<dbReference type="RefSeq" id="WP_229485702.1">
    <property type="nucleotide sequence ID" value="NZ_JAIVFQ010000020.1"/>
</dbReference>
<dbReference type="Proteomes" id="UP001199525">
    <property type="component" value="Unassembled WGS sequence"/>
</dbReference>
<accession>A0ABS8I9E1</accession>
<sequence>MEVNEIKDKVKAIIGQQFPELANIEPKIESDLSQSQLRAFRRQRSDVHQNEIPLEHRFIWQIEENEECPFDRTIVVLTDEEGNTQAIIESK</sequence>
<reference evidence="1 2" key="1">
    <citation type="journal article" date="2021" name="Microorganisms">
        <title>Genome Evolution of Filamentous Cyanobacterium Nostoc Species: From Facultative Symbiosis to Free Living.</title>
        <authorList>
            <person name="Huo D."/>
            <person name="Li H."/>
            <person name="Cai F."/>
            <person name="Guo X."/>
            <person name="Qiao Z."/>
            <person name="Wang W."/>
            <person name="Yu G."/>
            <person name="Li R."/>
        </authorList>
    </citation>
    <scope>NUCLEOTIDE SEQUENCE [LARGE SCALE GENOMIC DNA]</scope>
    <source>
        <strain evidence="1 2">CHAB 5714</strain>
    </source>
</reference>
<evidence type="ECO:0000313" key="1">
    <source>
        <dbReference type="EMBL" id="MCC5600636.1"/>
    </source>
</evidence>
<name>A0ABS8I9E1_9NOSO</name>
<keyword evidence="2" id="KW-1185">Reference proteome</keyword>
<gene>
    <name evidence="1" type="ORF">LC586_15740</name>
</gene>
<protein>
    <submittedName>
        <fullName evidence="1">Uncharacterized protein</fullName>
    </submittedName>
</protein>
<proteinExistence type="predicted"/>
<dbReference type="EMBL" id="JAIVFQ010000020">
    <property type="protein sequence ID" value="MCC5600636.1"/>
    <property type="molecule type" value="Genomic_DNA"/>
</dbReference>